<feature type="compositionally biased region" description="Polar residues" evidence="2">
    <location>
        <begin position="362"/>
        <end position="373"/>
    </location>
</feature>
<evidence type="ECO:0000313" key="3">
    <source>
        <dbReference type="EMBL" id="OTP11819.1"/>
    </source>
</evidence>
<protein>
    <submittedName>
        <fullName evidence="3">Uncharacterized protein</fullName>
    </submittedName>
</protein>
<feature type="compositionally biased region" description="Low complexity" evidence="2">
    <location>
        <begin position="2258"/>
        <end position="2273"/>
    </location>
</feature>
<evidence type="ECO:0000313" key="4">
    <source>
        <dbReference type="Proteomes" id="UP000194933"/>
    </source>
</evidence>
<evidence type="ECO:0000256" key="2">
    <source>
        <dbReference type="SAM" id="MobiDB-lite"/>
    </source>
</evidence>
<dbReference type="RefSeq" id="WP_086283057.1">
    <property type="nucleotide sequence ID" value="NZ_NGMO01000001.1"/>
</dbReference>
<keyword evidence="1" id="KW-0175">Coiled coil</keyword>
<dbReference type="Proteomes" id="UP000194933">
    <property type="component" value="Unassembled WGS sequence"/>
</dbReference>
<feature type="coiled-coil region" evidence="1">
    <location>
        <begin position="2148"/>
        <end position="2177"/>
    </location>
</feature>
<dbReference type="NCBIfam" id="NF033898">
    <property type="entry name" value="QWxxN_dom"/>
    <property type="match status" value="9"/>
</dbReference>
<sequence length="3845" mass="440873">MPGKPGTQLKPAMTKKSGIPQAISREAIGKENNKRNDKNKSGKDQARLNYIANNIGQTLAPDSLLTLDGFLYLSSIFQNARLIDPPEQQPIIKKNAPAFEANTWIDVRRDGNQTRIHSFVSTSTINRERIQSLNTPRTMPQQSTSIASPFISAIPFFDNQTFRNQTTSTQEIIDVAKIAHELSISVHQKVHALYQLMNCTTTRRTDQVNTYIVAGESVEQTSLKTICQDAVGQEKTQNNQEMKQESEIRPFSTDTITDRTVQAPSHFSAEETAKRLSKTFQASFENKYNATRNPTNHVHIQVIETFWNDLTKLFYQFFSQHEHTDSTQEKKETSESLLTYFADWLLSSFSVNYGKQIPTSAQSEKNLNVQVSNRHTKNLLPTKTSQKKSKKKKQKKNQQELSSEMVPESVSKAKAVLLPEGESYLAPFWHLAEDFFGRVDGFIEHFNFAVFPYLGVEAAVIPSTDYEEMIVESYIEIPTETVAKIKRIMNAYLEHRPSSESNAVPLPSFWFDLETFQLRHKIQGVNQKVKDYLCKQGVPCDGLSGVKLLDAVKKWEVKDGLETKMARRKRIATIIRNALELQNIEMKYTKATRIVLQWRNNNIFRDYTFEELQQSIPKESKQTILDEPMTTEEITVKPQTSAMTSTTATKLTTESLPKIGTPQLQFAEFIPKETRLKLEKVVELYTQGSTYDNVLREMVPPNLPIFWYELEVFEHRDQLENVNKELKAFLCMKNQWCQDMTEQALFLKIRSWVESKEAQTARTRRKKIAEIIRKASGLQSRKLTNSEAKEIILQWRDNNIFRSYKFKEIHQIHAKTTASLNGNQSNVTTELSIETSSVKNQVEKTLPSITQSSNTSVKLSENAMKLNSIITAFFYGKPSPVPVSEKLPLFMDDAEVYKKRNETDYVNDKVKEFLCTKKEPCDGLSPLRLINTIYWWIWKEGQEKKITRSKEVAEVILSSYGLAKQEVSDDRASMIIQQWRNNNIFKGYQFEEPKQIRTQTTVSLNENPSNMTTELPLKASSVKPQVQKTSPLITQLSTIKTTTSLPTEEISKEPSLKSDATSTPMPKSIYEKVDLQSYETLSEDTISNIKQIMTKYLNRQSSTFSLTVSSTVSPTISLPSFWYDRGIFQERSKTQEVNKAVKAYLCRQEVPCDGLIGPELLKAVEDWEQKAEPVVRKLRRRLIARVIRRSYGLEDTFIFNKLATNIVLQWRNNNIFYDYTFEEQQQTTSKELVTIEETIVSSQQNETIQAMNLLPNKEISKRKSDSSFPIFIHISKEETLEAREEISEAMIEDIKQIMMEYMDNMPSTIPKTVTFPPFWDDYEIFQQRSKTEQVNEDVRDFLCDRGVQCGGLSGAKLIKALLDWEVKGGLSMKVSNRNTIAHLIRTSYGLIDLDYLSNTEATNIVLQWKNNNIFQEYTFTEEQPTTLKDPMTTIATTKITENQSSIESTSRLVDYSLNIENRNKTVEMKKLPVSDIPLMKSYKKLNSDDVTKINNIISNFMEDRSSSELTSEALPPFWYDFDLYQKRSETEKVNEAVKKIICEGKDSCSDMTIRGLLLASQSWLEGGGEETEILKRKQQIINSIIENSGLAGQHVSNARETNVILQWRDNNIFRNFKFKTVDQLSLITNPSRNETIIENPEIVGTTVHVLANSYGTIPQEAMTTMNYIREAFLDGRDSSIEMSVPLIPIWYDFELYQERGKTEKANEALLDYLCARESMCAEELSKQELVFTVNEWIKERGVDTEILKRKKEIIPTILEAYGITDRNITDTNAARSFLQWENNNAFYNYQWINLQQIRLEAGQSQNATSTGISEMQMVPATVVDPELIQVHTLVREIINDVIPLSVTQDPLPIFYYDYNLFQKRAKTIDVNKQLKEFLTKEGIGIKELSQSELAEGIREWIQKADPNEPFDKSGRRQYISYFLLKAYEVENIRLGEFMSYDKMNGILTQWKINSLLVGQSYKKITNETIHHYLRRTEHYLMTNFKQEKQVSDQIYADFIHDRSMSVPKNQPLLPIYVYFILFEKREKTPAVNEAVRKFLVDKGVSFNNQTTSELVRKLREWIFKGETYSAIVEREKEAARKIRKAYGLKDKSLPINKARNALLQWVNNNAQSGYTYKEIDEFEESQLNQRIKAFIRLNGDPRTQKKTEETVEEEITKLNAEQKLAKQKRIIAFLIENGVKPEDTTPDKLVKAASDWGMVKEGSRQTLDMVKIKNLAQVILGRPRGAFITEAKANIVVVDWLYETAASSMPQPQEEHQQTMTSTQPTTDTQSTVTKKKEKYRVIQWQNINIRGSIDHLFRQKNLINGKLTKEKLLIALGKWFTQEGIGVVLGHEQLKTLAKVILKELKIYGGEDETISDKDLELTVSKWVFEYVLGSPIEVYVLKKILTAPDPSQFTIGDLRMLFEVNELEKAGIIDLSMKGFSRDELTAFQAFWVILVSRTLPNYFIETSGLDDQLLISNYSSLMQLIGAKLLDDVGLRTEFDQEEIRIIGAMLLETFVNKDIENLQELRYVLIPTLLAMAQLEPTLLKKALEEGNYKEVAFQKFMGYWQKGYLQIAENQKIITDLFMPYRESTLKWRRKNALADAVVKGCVNRGAPEETAFILKQVYLGGLEPCPDRLRPPKLEDEFVKLTKAVSDTFYPFDQKLIEFAVNALDPADRTYIFSSETRTYEAHAKLKSHALRPGSGTAPPFHAAYLNKIKDIELAQCDLFVAKKDNEERWYALKRLESNGGYIFYRVDKDPLFYFKFGLFDQENLRGKSYKIEGNDINIGNRMYTFTIGMDQSKELSHGDERRKFIDTLSRKHSDTLYQHLYDSGNDKTIIGKMWDTIKHFIPFYDCVTGLIDRDFAGAAFSCIVDVVFLIPVLGQITALNTRFALGLAKAIATGGIRSGIRQGVRFLPKVAESKKVLYGVLRYFDPGFELVKGAGLLVVKGLVKITDQLRVSREVKIIIEKLAKLQIQKMPKEVVMARLSEDGPEVAVKLVKNHLYVRVTDLKTATVSGEYFVLKGDHLKPFSGAVTFTSEQLALIDRLAVKTNNPSQIIVTEPNVNPRAYGEGPVRTVAYGEGTDMKVDKEEAGAKYFVQMNQQLVPIRITAIEGHGVRFDVVEGEKIHPVNYNGIEWYFEAETSPFISKELVEEVGKKIDDFESIEDPTTLSPPYERDLMSNENGRTYIKINDHYIPLILFDKNNGRYHLVKKDIDEPMMVLRFDPYSDGFKMETLKEKEELKVLNHESLILRMGKVQSKWKSGSAAEMDTSAGTSQGLSIPSTSTGTIPKVFTRPADLPAIDFPALPDNWEKWKDLKTAEPLQNRITVEDNLNIDLTELSEFPPRLEVYYNMDEDLIRQNIYAEIDEFFPRPIPQLEVFTGLDSTGMPNYLKPFFEQLRDDFEAAERRFNAAVLLFKSLWKMEDISSMEEGKYLIEMFKLQGVPKAETEEILRESIRKLYSTAERGKAFLEQSKDLFFQNVWTLSSKLVYDREALSYYSSVQDFIKTQAFTVRYDGECRIFILADAFHLEPKVLPGAHLQPTGYETVMHEVTHIISSSEDLLEYGLVRRGLRKNGKRTLDYYDKKYPNMIKEDSEQLKHYRDYLAIVLGSPNLTVKMVSDALEVNHTLRVHFQLTDAEMLMTILRDLVEGRAFDAIFRAKRENDKEQDGKKSDSLETIKEQLGTGDLFALQALIYTSGFINFEREVQQSKTQEKTTDIPESISTKTTNSPTTGNRNKREIVSTTIESAESITNQSLLKLINQSIERSNYPNQFVSDQQVDTASQKNVTNRNSLNHVPTNTESNPNHFVSDLKISTGLPKDAEKKSFLDVVFTSRNRSTQNNSTKAFNPLINKNQKILAPQH</sequence>
<reference evidence="3 4" key="1">
    <citation type="submission" date="2017-05" db="EMBL/GenBank/DDBJ databases">
        <title>The Genome Sequence of Enterococcus sp. 10A9_DIV0425.</title>
        <authorList>
            <consortium name="The Broad Institute Genomics Platform"/>
            <consortium name="The Broad Institute Genomic Center for Infectious Diseases"/>
            <person name="Earl A."/>
            <person name="Manson A."/>
            <person name="Schwartman J."/>
            <person name="Gilmore M."/>
            <person name="Abouelleil A."/>
            <person name="Cao P."/>
            <person name="Chapman S."/>
            <person name="Cusick C."/>
            <person name="Shea T."/>
            <person name="Young S."/>
            <person name="Neafsey D."/>
            <person name="Nusbaum C."/>
            <person name="Birren B."/>
        </authorList>
    </citation>
    <scope>NUCLEOTIDE SEQUENCE [LARGE SCALE GENOMIC DNA]</scope>
    <source>
        <strain evidence="3 4">10A9_DIV0425</strain>
    </source>
</reference>
<gene>
    <name evidence="3" type="ORF">A5844_000033</name>
</gene>
<feature type="region of interest" description="Disordered" evidence="2">
    <location>
        <begin position="1"/>
        <end position="45"/>
    </location>
</feature>
<feature type="region of interest" description="Disordered" evidence="2">
    <location>
        <begin position="1044"/>
        <end position="1063"/>
    </location>
</feature>
<feature type="compositionally biased region" description="Polar residues" evidence="2">
    <location>
        <begin position="3705"/>
        <end position="3718"/>
    </location>
</feature>
<dbReference type="EMBL" id="NGMO01000001">
    <property type="protein sequence ID" value="OTP11819.1"/>
    <property type="molecule type" value="Genomic_DNA"/>
</dbReference>
<feature type="compositionally biased region" description="Basic and acidic residues" evidence="2">
    <location>
        <begin position="27"/>
        <end position="45"/>
    </location>
</feature>
<feature type="region of interest" description="Disordered" evidence="2">
    <location>
        <begin position="2248"/>
        <end position="2273"/>
    </location>
</feature>
<proteinExistence type="predicted"/>
<accession>A0A2C9XNS6</accession>
<feature type="region of interest" description="Disordered" evidence="2">
    <location>
        <begin position="3694"/>
        <end position="3719"/>
    </location>
</feature>
<name>A0A2C9XNS6_9ENTE</name>
<feature type="compositionally biased region" description="Basic residues" evidence="2">
    <location>
        <begin position="385"/>
        <end position="396"/>
    </location>
</feature>
<feature type="region of interest" description="Disordered" evidence="2">
    <location>
        <begin position="3251"/>
        <end position="3270"/>
    </location>
</feature>
<feature type="region of interest" description="Disordered" evidence="2">
    <location>
        <begin position="362"/>
        <end position="406"/>
    </location>
</feature>
<evidence type="ECO:0000256" key="1">
    <source>
        <dbReference type="SAM" id="Coils"/>
    </source>
</evidence>
<organism evidence="3 4">
    <name type="scientific">Candidatus Enterococcus wittei</name>
    <dbReference type="NCBI Taxonomy" id="1987383"/>
    <lineage>
        <taxon>Bacteria</taxon>
        <taxon>Bacillati</taxon>
        <taxon>Bacillota</taxon>
        <taxon>Bacilli</taxon>
        <taxon>Lactobacillales</taxon>
        <taxon>Enterococcaceae</taxon>
        <taxon>Enterococcus</taxon>
    </lineage>
</organism>
<comment type="caution">
    <text evidence="3">The sequence shown here is derived from an EMBL/GenBank/DDBJ whole genome shotgun (WGS) entry which is preliminary data.</text>
</comment>
<feature type="compositionally biased region" description="Polar residues" evidence="2">
    <location>
        <begin position="3255"/>
        <end position="3270"/>
    </location>
</feature>
<keyword evidence="4" id="KW-1185">Reference proteome</keyword>